<sequence length="94" mass="10811">MDFVKDRQITDSFVITDEIINKWKWENSGGLVVKTDFEKACDSVDHGFLDAMLKGMGFDSKWRRWMSDCISTPLLSVMVNGSPTDQFVMERGLR</sequence>
<evidence type="ECO:0000313" key="2">
    <source>
        <dbReference type="Proteomes" id="UP001280121"/>
    </source>
</evidence>
<evidence type="ECO:0008006" key="3">
    <source>
        <dbReference type="Google" id="ProtNLM"/>
    </source>
</evidence>
<proteinExistence type="predicted"/>
<dbReference type="Proteomes" id="UP001280121">
    <property type="component" value="Unassembled WGS sequence"/>
</dbReference>
<organism evidence="1 2">
    <name type="scientific">Dipteronia dyeriana</name>
    <dbReference type="NCBI Taxonomy" id="168575"/>
    <lineage>
        <taxon>Eukaryota</taxon>
        <taxon>Viridiplantae</taxon>
        <taxon>Streptophyta</taxon>
        <taxon>Embryophyta</taxon>
        <taxon>Tracheophyta</taxon>
        <taxon>Spermatophyta</taxon>
        <taxon>Magnoliopsida</taxon>
        <taxon>eudicotyledons</taxon>
        <taxon>Gunneridae</taxon>
        <taxon>Pentapetalae</taxon>
        <taxon>rosids</taxon>
        <taxon>malvids</taxon>
        <taxon>Sapindales</taxon>
        <taxon>Sapindaceae</taxon>
        <taxon>Hippocastanoideae</taxon>
        <taxon>Acereae</taxon>
        <taxon>Dipteronia</taxon>
    </lineage>
</organism>
<dbReference type="EMBL" id="JANJYI010000003">
    <property type="protein sequence ID" value="KAK2656850.1"/>
    <property type="molecule type" value="Genomic_DNA"/>
</dbReference>
<evidence type="ECO:0000313" key="1">
    <source>
        <dbReference type="EMBL" id="KAK2656850.1"/>
    </source>
</evidence>
<keyword evidence="2" id="KW-1185">Reference proteome</keyword>
<reference evidence="1" key="1">
    <citation type="journal article" date="2023" name="Plant J.">
        <title>Genome sequences and population genomics provide insights into the demographic history, inbreeding, and mutation load of two 'living fossil' tree species of Dipteronia.</title>
        <authorList>
            <person name="Feng Y."/>
            <person name="Comes H.P."/>
            <person name="Chen J."/>
            <person name="Zhu S."/>
            <person name="Lu R."/>
            <person name="Zhang X."/>
            <person name="Li P."/>
            <person name="Qiu J."/>
            <person name="Olsen K.M."/>
            <person name="Qiu Y."/>
        </authorList>
    </citation>
    <scope>NUCLEOTIDE SEQUENCE</scope>
    <source>
        <strain evidence="1">KIB01</strain>
    </source>
</reference>
<dbReference type="AlphaFoldDB" id="A0AAD9XC93"/>
<gene>
    <name evidence="1" type="ORF">Ddye_009902</name>
</gene>
<name>A0AAD9XC93_9ROSI</name>
<comment type="caution">
    <text evidence="1">The sequence shown here is derived from an EMBL/GenBank/DDBJ whole genome shotgun (WGS) entry which is preliminary data.</text>
</comment>
<protein>
    <recommendedName>
        <fullName evidence="3">Reverse transcriptase</fullName>
    </recommendedName>
</protein>
<accession>A0AAD9XC93</accession>